<gene>
    <name evidence="1" type="ORF">FPZ47_26225</name>
</gene>
<dbReference type="OrthoDB" id="4684743at2"/>
<dbReference type="AlphaFoldDB" id="A0A557WWZ9"/>
<proteinExistence type="predicted"/>
<reference evidence="1 2" key="1">
    <citation type="submission" date="2019-07" db="EMBL/GenBank/DDBJ databases">
        <title>New Mycobacterium species.</title>
        <authorList>
            <person name="Tortoli E."/>
            <person name="Ghielmetti G."/>
            <person name="Friedel U."/>
            <person name="Trovato A."/>
        </authorList>
    </citation>
    <scope>NUCLEOTIDE SEQUENCE [LARGE SCALE GENOMIC DNA]</scope>
    <source>
        <strain evidence="1 2">16-83</strain>
    </source>
</reference>
<evidence type="ECO:0000313" key="1">
    <source>
        <dbReference type="EMBL" id="TVS77804.1"/>
    </source>
</evidence>
<comment type="caution">
    <text evidence="1">The sequence shown here is derived from an EMBL/GenBank/DDBJ whole genome shotgun (WGS) entry which is preliminary data.</text>
</comment>
<name>A0A557WWZ9_9MYCO</name>
<dbReference type="EMBL" id="VMQU01000204">
    <property type="protein sequence ID" value="TVS77804.1"/>
    <property type="molecule type" value="Genomic_DNA"/>
</dbReference>
<keyword evidence="2" id="KW-1185">Reference proteome</keyword>
<organism evidence="1 2">
    <name type="scientific">Mycobacterium helveticum</name>
    <dbReference type="NCBI Taxonomy" id="2592811"/>
    <lineage>
        <taxon>Bacteria</taxon>
        <taxon>Bacillati</taxon>
        <taxon>Actinomycetota</taxon>
        <taxon>Actinomycetes</taxon>
        <taxon>Mycobacteriales</taxon>
        <taxon>Mycobacteriaceae</taxon>
        <taxon>Mycobacterium</taxon>
    </lineage>
</organism>
<dbReference type="RefSeq" id="WP_144956962.1">
    <property type="nucleotide sequence ID" value="NZ_VMQU01000204.1"/>
</dbReference>
<sequence>MPDNVIAEMFDDGRFVELEKKQPPLTDDEKAVITAWRNQPGRIIHWRGRTACVTLAAEHPFVVDYYLHGGREHLNQAITELVSLIRGPGAAAATPGGLLTPADVRSHLDNLKNALDKDPHFLYAFSVDPASPDIAIIDGLSQQGFGVDRAAAEIVAAPDLVAATQQPLSDGWTLTFRIYQRFAEALNERPIPIRLTFASAEATFDRHAFDMWRKYGTPLTAPAHVDADLPGGLGTQGVAEVSMQSPGVNYDARFRIRTPAGTSGEELSFAITVTRGPDGTGIREYGTDATGFLTIEVLSDTETQMGTWHFTREDLVGAELVSALPSIEFLQDLTAPNTLQVAQRLGPFVDYRDIPDEKHPQFPDDVMDYLRALVIIQQHTATPIRIPDLTTLTRREIDAVFEASALVNGQAVITTWDSIGTVVGGPPGDAGPEQEIEFTSEYQLLVMLKLIVEVGDQKLLLGTVAQYALSARYEGEGDGLVARPYRNDTLQKTFSPLLDAAGALEGHVLGRLVGSLDVPAESQPGASTAN</sequence>
<evidence type="ECO:0000313" key="2">
    <source>
        <dbReference type="Proteomes" id="UP000320513"/>
    </source>
</evidence>
<accession>A0A557WWZ9</accession>
<protein>
    <submittedName>
        <fullName evidence="1">Uncharacterized protein</fullName>
    </submittedName>
</protein>
<dbReference type="Proteomes" id="UP000320513">
    <property type="component" value="Unassembled WGS sequence"/>
</dbReference>